<dbReference type="GO" id="GO:0004672">
    <property type="term" value="F:protein kinase activity"/>
    <property type="evidence" value="ECO:0007669"/>
    <property type="project" value="UniProtKB-ARBA"/>
</dbReference>
<sequence>MNDKPRLDESALAELKEVMEDDFDTLVQTFRADSRSRIETLRAALGAEDCGQLAKTAHSFKGSCINMGAPKLSDYCSELERAGKAGDLSAAAGRLDSVEREFSEVDRCLQQL</sequence>
<protein>
    <submittedName>
        <fullName evidence="4">HPt (Histidine-containing phosphotransfer) domain-containing protein</fullName>
    </submittedName>
</protein>
<feature type="domain" description="HPt" evidence="3">
    <location>
        <begin position="19"/>
        <end position="112"/>
    </location>
</feature>
<evidence type="ECO:0000256" key="2">
    <source>
        <dbReference type="PROSITE-ProRule" id="PRU00110"/>
    </source>
</evidence>
<proteinExistence type="predicted"/>
<dbReference type="CDD" id="cd00088">
    <property type="entry name" value="HPT"/>
    <property type="match status" value="1"/>
</dbReference>
<accession>A0A1I3S0N8</accession>
<evidence type="ECO:0000313" key="5">
    <source>
        <dbReference type="Proteomes" id="UP000199445"/>
    </source>
</evidence>
<dbReference type="InterPro" id="IPR036641">
    <property type="entry name" value="HPT_dom_sf"/>
</dbReference>
<dbReference type="Gene3D" id="1.20.120.160">
    <property type="entry name" value="HPT domain"/>
    <property type="match status" value="1"/>
</dbReference>
<dbReference type="Proteomes" id="UP000199445">
    <property type="component" value="Unassembled WGS sequence"/>
</dbReference>
<evidence type="ECO:0000256" key="1">
    <source>
        <dbReference type="ARBA" id="ARBA00023012"/>
    </source>
</evidence>
<dbReference type="AlphaFoldDB" id="A0A1I3S0N8"/>
<dbReference type="RefSeq" id="WP_091702220.1">
    <property type="nucleotide sequence ID" value="NZ_BMYN01000003.1"/>
</dbReference>
<evidence type="ECO:0000313" key="4">
    <source>
        <dbReference type="EMBL" id="SFJ52265.1"/>
    </source>
</evidence>
<reference evidence="4 5" key="1">
    <citation type="submission" date="2016-10" db="EMBL/GenBank/DDBJ databases">
        <authorList>
            <person name="de Groot N.N."/>
        </authorList>
    </citation>
    <scope>NUCLEOTIDE SEQUENCE [LARGE SCALE GENOMIC DNA]</scope>
    <source>
        <strain evidence="4 5">IBRC-M 10445</strain>
    </source>
</reference>
<dbReference type="PROSITE" id="PS50894">
    <property type="entry name" value="HPT"/>
    <property type="match status" value="1"/>
</dbReference>
<organism evidence="4 5">
    <name type="scientific">Marinobacter persicus</name>
    <dbReference type="NCBI Taxonomy" id="930118"/>
    <lineage>
        <taxon>Bacteria</taxon>
        <taxon>Pseudomonadati</taxon>
        <taxon>Pseudomonadota</taxon>
        <taxon>Gammaproteobacteria</taxon>
        <taxon>Pseudomonadales</taxon>
        <taxon>Marinobacteraceae</taxon>
        <taxon>Marinobacter</taxon>
    </lineage>
</organism>
<dbReference type="EMBL" id="FOSC01000003">
    <property type="protein sequence ID" value="SFJ52265.1"/>
    <property type="molecule type" value="Genomic_DNA"/>
</dbReference>
<keyword evidence="5" id="KW-1185">Reference proteome</keyword>
<dbReference type="Pfam" id="PF01627">
    <property type="entry name" value="Hpt"/>
    <property type="match status" value="1"/>
</dbReference>
<dbReference type="InterPro" id="IPR008207">
    <property type="entry name" value="Sig_transdc_His_kin_Hpt_dom"/>
</dbReference>
<dbReference type="GO" id="GO:0000160">
    <property type="term" value="P:phosphorelay signal transduction system"/>
    <property type="evidence" value="ECO:0007669"/>
    <property type="project" value="UniProtKB-KW"/>
</dbReference>
<keyword evidence="2" id="KW-0597">Phosphoprotein</keyword>
<evidence type="ECO:0000259" key="3">
    <source>
        <dbReference type="PROSITE" id="PS50894"/>
    </source>
</evidence>
<dbReference type="SUPFAM" id="SSF47226">
    <property type="entry name" value="Histidine-containing phosphotransfer domain, HPT domain"/>
    <property type="match status" value="1"/>
</dbReference>
<keyword evidence="1" id="KW-0902">Two-component regulatory system</keyword>
<feature type="modified residue" description="Phosphohistidine" evidence="2">
    <location>
        <position position="58"/>
    </location>
</feature>
<gene>
    <name evidence="4" type="ORF">SAMN05216429_103160</name>
</gene>
<name>A0A1I3S0N8_9GAMM</name>
<dbReference type="OrthoDB" id="9131849at2"/>